<evidence type="ECO:0000313" key="1">
    <source>
        <dbReference type="EMBL" id="QJB00052.1"/>
    </source>
</evidence>
<gene>
    <name evidence="1" type="ORF">MM171A00709_0017</name>
</gene>
<proteinExistence type="predicted"/>
<reference evidence="1" key="1">
    <citation type="submission" date="2020-03" db="EMBL/GenBank/DDBJ databases">
        <title>The deep terrestrial virosphere.</title>
        <authorList>
            <person name="Holmfeldt K."/>
            <person name="Nilsson E."/>
            <person name="Simone D."/>
            <person name="Lopez-Fernandez M."/>
            <person name="Wu X."/>
            <person name="de Brujin I."/>
            <person name="Lundin D."/>
            <person name="Andersson A."/>
            <person name="Bertilsson S."/>
            <person name="Dopson M."/>
        </authorList>
    </citation>
    <scope>NUCLEOTIDE SEQUENCE</scope>
    <source>
        <strain evidence="1">MM171A00709</strain>
    </source>
</reference>
<sequence length="143" mass="16034">MNEANGVLVQLHRSGWTVTKANEHRPDGSVSSREHIDGYGDTGWEKYVQPGTPVVNTRTIPQEKLVKWAFQSPMVDPDLGGIRGAKVEQDFGSFGKDELEFISHMHPTFQAISLIGNNTYVSVEEYVALAMEWGATCYRYEVK</sequence>
<protein>
    <submittedName>
        <fullName evidence="1">Uncharacterized protein</fullName>
    </submittedName>
</protein>
<dbReference type="EMBL" id="MT143679">
    <property type="protein sequence ID" value="QJB00052.1"/>
    <property type="molecule type" value="Genomic_DNA"/>
</dbReference>
<organism evidence="1">
    <name type="scientific">viral metagenome</name>
    <dbReference type="NCBI Taxonomy" id="1070528"/>
    <lineage>
        <taxon>unclassified sequences</taxon>
        <taxon>metagenomes</taxon>
        <taxon>organismal metagenomes</taxon>
    </lineage>
</organism>
<name>A0A6M3M4X6_9ZZZZ</name>
<dbReference type="AlphaFoldDB" id="A0A6M3M4X6"/>
<accession>A0A6M3M4X6</accession>